<feature type="compositionally biased region" description="Low complexity" evidence="8">
    <location>
        <begin position="35"/>
        <end position="55"/>
    </location>
</feature>
<dbReference type="PANTHER" id="PTHR19317:SF1">
    <property type="entry name" value="PRA1 FAMILY PROTEIN H"/>
    <property type="match status" value="1"/>
</dbReference>
<dbReference type="GO" id="GO:0005794">
    <property type="term" value="C:Golgi apparatus"/>
    <property type="evidence" value="ECO:0007669"/>
    <property type="project" value="TreeGrafter"/>
</dbReference>
<reference evidence="9 10" key="1">
    <citation type="journal article" date="2018" name="Nat. Genet.">
        <title>The Rosa genome provides new insights in the design of modern roses.</title>
        <authorList>
            <person name="Bendahmane M."/>
        </authorList>
    </citation>
    <scope>NUCLEOTIDE SEQUENCE [LARGE SCALE GENOMIC DNA]</scope>
    <source>
        <strain evidence="10">cv. Old Blush</strain>
    </source>
</reference>
<keyword evidence="10" id="KW-1185">Reference proteome</keyword>
<name>A0A2P6QAI2_ROSCH</name>
<evidence type="ECO:0000313" key="9">
    <source>
        <dbReference type="EMBL" id="PRQ31192.1"/>
    </source>
</evidence>
<dbReference type="PANTHER" id="PTHR19317">
    <property type="entry name" value="PRENYLATED RAB ACCEPTOR 1-RELATED"/>
    <property type="match status" value="1"/>
</dbReference>
<feature type="transmembrane region" description="Helical" evidence="7">
    <location>
        <begin position="133"/>
        <end position="162"/>
    </location>
</feature>
<organism evidence="9 10">
    <name type="scientific">Rosa chinensis</name>
    <name type="common">China rose</name>
    <dbReference type="NCBI Taxonomy" id="74649"/>
    <lineage>
        <taxon>Eukaryota</taxon>
        <taxon>Viridiplantae</taxon>
        <taxon>Streptophyta</taxon>
        <taxon>Embryophyta</taxon>
        <taxon>Tracheophyta</taxon>
        <taxon>Spermatophyta</taxon>
        <taxon>Magnoliopsida</taxon>
        <taxon>eudicotyledons</taxon>
        <taxon>Gunneridae</taxon>
        <taxon>Pentapetalae</taxon>
        <taxon>rosids</taxon>
        <taxon>fabids</taxon>
        <taxon>Rosales</taxon>
        <taxon>Rosaceae</taxon>
        <taxon>Rosoideae</taxon>
        <taxon>Rosoideae incertae sedis</taxon>
        <taxon>Rosa</taxon>
    </lineage>
</organism>
<dbReference type="AlphaFoldDB" id="A0A2P6QAI2"/>
<keyword evidence="7" id="KW-0813">Transport</keyword>
<dbReference type="GO" id="GO:0016020">
    <property type="term" value="C:membrane"/>
    <property type="evidence" value="ECO:0007669"/>
    <property type="project" value="UniProtKB-SubCell"/>
</dbReference>
<feature type="region of interest" description="Disordered" evidence="8">
    <location>
        <begin position="31"/>
        <end position="55"/>
    </location>
</feature>
<keyword evidence="5 7" id="KW-1133">Transmembrane helix</keyword>
<comment type="caution">
    <text evidence="9">The sequence shown here is derived from an EMBL/GenBank/DDBJ whole genome shotgun (WGS) entry which is preliminary data.</text>
</comment>
<evidence type="ECO:0000256" key="4">
    <source>
        <dbReference type="ARBA" id="ARBA00022692"/>
    </source>
</evidence>
<comment type="function">
    <text evidence="1 7">May be involved in both secretory and endocytic intracellular trafficking in the endosomal/prevacuolar compartments.</text>
</comment>
<dbReference type="OMA" id="IVMILHA"/>
<dbReference type="Pfam" id="PF03208">
    <property type="entry name" value="PRA1"/>
    <property type="match status" value="1"/>
</dbReference>
<dbReference type="GO" id="GO:0005783">
    <property type="term" value="C:endoplasmic reticulum"/>
    <property type="evidence" value="ECO:0007669"/>
    <property type="project" value="UniProtKB-ARBA"/>
</dbReference>
<keyword evidence="6 7" id="KW-0472">Membrane</keyword>
<evidence type="ECO:0000256" key="5">
    <source>
        <dbReference type="ARBA" id="ARBA00022989"/>
    </source>
</evidence>
<evidence type="ECO:0000256" key="3">
    <source>
        <dbReference type="ARBA" id="ARBA00006483"/>
    </source>
</evidence>
<evidence type="ECO:0000313" key="10">
    <source>
        <dbReference type="Proteomes" id="UP000238479"/>
    </source>
</evidence>
<comment type="similarity">
    <text evidence="3 7">Belongs to the PRA1 family.</text>
</comment>
<protein>
    <recommendedName>
        <fullName evidence="7">PRA1 family protein</fullName>
    </recommendedName>
</protein>
<dbReference type="EMBL" id="PDCK01000043">
    <property type="protein sequence ID" value="PRQ31192.1"/>
    <property type="molecule type" value="Genomic_DNA"/>
</dbReference>
<evidence type="ECO:0000256" key="1">
    <source>
        <dbReference type="ARBA" id="ARBA00002501"/>
    </source>
</evidence>
<dbReference type="STRING" id="74649.A0A2P6QAI2"/>
<evidence type="ECO:0000256" key="6">
    <source>
        <dbReference type="ARBA" id="ARBA00023136"/>
    </source>
</evidence>
<evidence type="ECO:0000256" key="2">
    <source>
        <dbReference type="ARBA" id="ARBA00004127"/>
    </source>
</evidence>
<accession>A0A2P6QAI2</accession>
<dbReference type="OrthoDB" id="779054at2759"/>
<dbReference type="InterPro" id="IPR004895">
    <property type="entry name" value="Prenylated_rab_accept_PRA1"/>
</dbReference>
<evidence type="ECO:0000256" key="8">
    <source>
        <dbReference type="SAM" id="MobiDB-lite"/>
    </source>
</evidence>
<comment type="subcellular location">
    <subcellularLocation>
        <location evidence="2">Endomembrane system</location>
        <topology evidence="2">Multi-pass membrane protein</topology>
    </subcellularLocation>
    <subcellularLocation>
        <location evidence="7">Membrane</location>
        <topology evidence="7">Multi-pass membrane protein</topology>
    </subcellularLocation>
</comment>
<proteinExistence type="inferred from homology"/>
<dbReference type="Gramene" id="PRQ31192">
    <property type="protein sequence ID" value="PRQ31192"/>
    <property type="gene ID" value="RchiOBHm_Chr5g0032761"/>
</dbReference>
<feature type="transmembrane region" description="Helical" evidence="7">
    <location>
        <begin position="207"/>
        <end position="225"/>
    </location>
</feature>
<evidence type="ECO:0000256" key="7">
    <source>
        <dbReference type="RuleBase" id="RU363107"/>
    </source>
</evidence>
<sequence length="237" mass="26019">MVFSANPLSLSVSDPFFDSWLRQNGYPEILEHRPTSATPTTVSAATTSTSAATSTSTSTANGFFTSLYSTVCILLSLFATNPFAKLTNEDLAAPTPPWQAGFIGDYESYSFPVSSSQAQLRVQENVKRYARNYAWLLVIFFACSLYQMPLAAAGLIFCLALWETFKRCGEMWGLDQYSTIQQTIIRVAQCVAAVILIYSGVQMALFSALSVTYAGMILHAGFRTLTRAKQASRGRSR</sequence>
<dbReference type="Proteomes" id="UP000238479">
    <property type="component" value="Chromosome 5"/>
</dbReference>
<keyword evidence="4 7" id="KW-0812">Transmembrane</keyword>
<gene>
    <name evidence="9" type="ORF">RchiOBHm_Chr5g0032761</name>
</gene>
<dbReference type="GO" id="GO:0016192">
    <property type="term" value="P:vesicle-mediated transport"/>
    <property type="evidence" value="ECO:0007669"/>
    <property type="project" value="TreeGrafter"/>
</dbReference>